<dbReference type="InterPro" id="IPR006905">
    <property type="entry name" value="Flavin_halogenase"/>
</dbReference>
<dbReference type="AlphaFoldDB" id="A0A8G2BKA1"/>
<sequence length="391" mass="42059">MTADPARSLSEGTVAVIGGGIAGAAASAALRLRGLPVLWIAPPREDRPRAGESLAAAARPLLETLGAGRFLDRPVHRRMETSFSNWGTRALLERSAMALPGGLGTAIDRNAFEKDLLGLALDSGATRLPTSVHTACRTDSGWWLRTIDGGTLTAGLLVDATGRSSLIGRRMTVMRRQDRMIAAVAFLRQRSSDIDPTRTTLIEAVPDGWWYASLLADGCLAVNHYTDPDLLPRGLGRDQEAWGRLIADTCYISKWIDTGGFEIAQVPDLTSAGSTWLDRAAGPDWIAVGDAAAAFDPLSAHGMTTALWTAINAAEAVSRSLAGDTAALDAYADRVADGVARFRAEQTAIYRRERRFARHPFWTRRNTPAHHAQPEPIRSTEGRQTELTTGG</sequence>
<gene>
    <name evidence="2" type="ORF">SAMN05660686_03645</name>
</gene>
<accession>A0A8G2BKA1</accession>
<dbReference type="NCBIfam" id="NF038174">
    <property type="entry name" value="maturase_GoxB"/>
    <property type="match status" value="1"/>
</dbReference>
<dbReference type="PRINTS" id="PR00420">
    <property type="entry name" value="RNGMNOXGNASE"/>
</dbReference>
<dbReference type="SUPFAM" id="SSF51905">
    <property type="entry name" value="FAD/NAD(P)-binding domain"/>
    <property type="match status" value="1"/>
</dbReference>
<dbReference type="Pfam" id="PF04820">
    <property type="entry name" value="Trp_halogenase"/>
    <property type="match status" value="1"/>
</dbReference>
<dbReference type="InterPro" id="IPR036188">
    <property type="entry name" value="FAD/NAD-bd_sf"/>
</dbReference>
<name>A0A8G2BKA1_9PROT</name>
<comment type="caution">
    <text evidence="2">The sequence shown here is derived from an EMBL/GenBank/DDBJ whole genome shotgun (WGS) entry which is preliminary data.</text>
</comment>
<feature type="region of interest" description="Disordered" evidence="1">
    <location>
        <begin position="361"/>
        <end position="391"/>
    </location>
</feature>
<protein>
    <submittedName>
        <fullName evidence="2">Dehydrogenase (Flavoprotein)</fullName>
    </submittedName>
</protein>
<evidence type="ECO:0000256" key="1">
    <source>
        <dbReference type="SAM" id="MobiDB-lite"/>
    </source>
</evidence>
<evidence type="ECO:0000313" key="3">
    <source>
        <dbReference type="Proteomes" id="UP000198615"/>
    </source>
</evidence>
<dbReference type="GO" id="GO:0004497">
    <property type="term" value="F:monooxygenase activity"/>
    <property type="evidence" value="ECO:0007669"/>
    <property type="project" value="InterPro"/>
</dbReference>
<dbReference type="Gene3D" id="3.50.50.60">
    <property type="entry name" value="FAD/NAD(P)-binding domain"/>
    <property type="match status" value="1"/>
</dbReference>
<keyword evidence="3" id="KW-1185">Reference proteome</keyword>
<dbReference type="PANTHER" id="PTHR43747">
    <property type="entry name" value="FAD-BINDING PROTEIN"/>
    <property type="match status" value="1"/>
</dbReference>
<dbReference type="EMBL" id="FNBW01000012">
    <property type="protein sequence ID" value="SDG19983.1"/>
    <property type="molecule type" value="Genomic_DNA"/>
</dbReference>
<dbReference type="RefSeq" id="WP_175474289.1">
    <property type="nucleotide sequence ID" value="NZ_FNBW01000012.1"/>
</dbReference>
<dbReference type="InterPro" id="IPR050816">
    <property type="entry name" value="Flavin-dep_Halogenase_NPB"/>
</dbReference>
<dbReference type="Proteomes" id="UP000198615">
    <property type="component" value="Unassembled WGS sequence"/>
</dbReference>
<proteinExistence type="predicted"/>
<organism evidence="2 3">
    <name type="scientific">Thalassobaculum litoreum DSM 18839</name>
    <dbReference type="NCBI Taxonomy" id="1123362"/>
    <lineage>
        <taxon>Bacteria</taxon>
        <taxon>Pseudomonadati</taxon>
        <taxon>Pseudomonadota</taxon>
        <taxon>Alphaproteobacteria</taxon>
        <taxon>Rhodospirillales</taxon>
        <taxon>Thalassobaculaceae</taxon>
        <taxon>Thalassobaculum</taxon>
    </lineage>
</organism>
<dbReference type="PANTHER" id="PTHR43747:SF1">
    <property type="entry name" value="SLR1998 PROTEIN"/>
    <property type="match status" value="1"/>
</dbReference>
<dbReference type="Gene3D" id="3.30.9.100">
    <property type="match status" value="1"/>
</dbReference>
<evidence type="ECO:0000313" key="2">
    <source>
        <dbReference type="EMBL" id="SDG19983.1"/>
    </source>
</evidence>
<reference evidence="2 3" key="1">
    <citation type="submission" date="2016-10" db="EMBL/GenBank/DDBJ databases">
        <authorList>
            <person name="Varghese N."/>
            <person name="Submissions S."/>
        </authorList>
    </citation>
    <scope>NUCLEOTIDE SEQUENCE [LARGE SCALE GENOMIC DNA]</scope>
    <source>
        <strain evidence="2 3">DSM 18839</strain>
    </source>
</reference>